<keyword evidence="5" id="KW-1185">Reference proteome</keyword>
<feature type="domain" description="Phospholipase/carboxylesterase/thioesterase" evidence="3">
    <location>
        <begin position="39"/>
        <end position="214"/>
    </location>
</feature>
<comment type="caution">
    <text evidence="4">The sequence shown here is derived from an EMBL/GenBank/DDBJ whole genome shotgun (WGS) entry which is preliminary data.</text>
</comment>
<dbReference type="GO" id="GO:0016787">
    <property type="term" value="F:hydrolase activity"/>
    <property type="evidence" value="ECO:0007669"/>
    <property type="project" value="UniProtKB-KW"/>
</dbReference>
<evidence type="ECO:0000256" key="2">
    <source>
        <dbReference type="ARBA" id="ARBA00022801"/>
    </source>
</evidence>
<dbReference type="Proteomes" id="UP000529417">
    <property type="component" value="Unassembled WGS sequence"/>
</dbReference>
<sequence length="220" mass="22420">MSADPHAAATLVRLGVGSRGLVLAHGRGASARDILGLGQAIAPEGTAMIAPEAAGNSWWPVSFLAPMAQLDPWLDSALNAMDRAVAALQADGLAQSQIALAGFSQGACLALEYAARRGGPWQSVIALSGGLVGTADDGTAPDQVLYGHAPKRLNYAARLEGVPVLLACHDRDPHIPAERVRASAEALKAMGAAVETRLHPGAGHGPGAGDLEAAQALLQR</sequence>
<evidence type="ECO:0000313" key="5">
    <source>
        <dbReference type="Proteomes" id="UP000529417"/>
    </source>
</evidence>
<dbReference type="SUPFAM" id="SSF53474">
    <property type="entry name" value="alpha/beta-Hydrolases"/>
    <property type="match status" value="1"/>
</dbReference>
<protein>
    <submittedName>
        <fullName evidence="4">Dienelactone hydrolase family protein</fullName>
    </submittedName>
</protein>
<evidence type="ECO:0000313" key="4">
    <source>
        <dbReference type="EMBL" id="NYS24703.1"/>
    </source>
</evidence>
<dbReference type="InterPro" id="IPR029058">
    <property type="entry name" value="AB_hydrolase_fold"/>
</dbReference>
<dbReference type="AlphaFoldDB" id="A0A7Z0HYP3"/>
<organism evidence="4 5">
    <name type="scientific">Rhabdonatronobacter sediminivivens</name>
    <dbReference type="NCBI Taxonomy" id="2743469"/>
    <lineage>
        <taxon>Bacteria</taxon>
        <taxon>Pseudomonadati</taxon>
        <taxon>Pseudomonadota</taxon>
        <taxon>Alphaproteobacteria</taxon>
        <taxon>Rhodobacterales</taxon>
        <taxon>Paracoccaceae</taxon>
        <taxon>Rhabdonatronobacter</taxon>
    </lineage>
</organism>
<dbReference type="Pfam" id="PF02230">
    <property type="entry name" value="Abhydrolase_2"/>
    <property type="match status" value="1"/>
</dbReference>
<reference evidence="4 5" key="1">
    <citation type="journal article" date="2000" name="Arch. Microbiol.">
        <title>Rhodobaca bogoriensis gen. nov. and sp. nov., an alkaliphilic purple nonsulfur bacterium from African Rift Valley soda lakes.</title>
        <authorList>
            <person name="Milford A.D."/>
            <person name="Achenbach L.A."/>
            <person name="Jung D.O."/>
            <person name="Madigan M.T."/>
        </authorList>
    </citation>
    <scope>NUCLEOTIDE SEQUENCE [LARGE SCALE GENOMIC DNA]</scope>
    <source>
        <strain evidence="4 5">2376</strain>
    </source>
</reference>
<comment type="similarity">
    <text evidence="1">Belongs to the AB hydrolase superfamily. AB hydrolase 2 family.</text>
</comment>
<accession>A0A7Z0HYP3</accession>
<dbReference type="Gene3D" id="3.40.50.1820">
    <property type="entry name" value="alpha/beta hydrolase"/>
    <property type="match status" value="1"/>
</dbReference>
<proteinExistence type="inferred from homology"/>
<dbReference type="InterPro" id="IPR003140">
    <property type="entry name" value="PLipase/COase/thioEstase"/>
</dbReference>
<dbReference type="EMBL" id="JACBXS010000010">
    <property type="protein sequence ID" value="NYS24703.1"/>
    <property type="molecule type" value="Genomic_DNA"/>
</dbReference>
<dbReference type="RefSeq" id="WP_179905404.1">
    <property type="nucleotide sequence ID" value="NZ_JACBXS010000010.1"/>
</dbReference>
<dbReference type="PANTHER" id="PTHR10655:SF17">
    <property type="entry name" value="LYSOPHOSPHOLIPASE-LIKE PROTEIN 1"/>
    <property type="match status" value="1"/>
</dbReference>
<keyword evidence="2 4" id="KW-0378">Hydrolase</keyword>
<name>A0A7Z0HYP3_9RHOB</name>
<dbReference type="InterPro" id="IPR050565">
    <property type="entry name" value="LYPA1-2/EST-like"/>
</dbReference>
<evidence type="ECO:0000259" key="3">
    <source>
        <dbReference type="Pfam" id="PF02230"/>
    </source>
</evidence>
<dbReference type="PANTHER" id="PTHR10655">
    <property type="entry name" value="LYSOPHOSPHOLIPASE-RELATED"/>
    <property type="match status" value="1"/>
</dbReference>
<gene>
    <name evidence="4" type="ORF">HUK65_06825</name>
</gene>
<evidence type="ECO:0000256" key="1">
    <source>
        <dbReference type="ARBA" id="ARBA00006499"/>
    </source>
</evidence>